<name>A0AA88BC84_9BRAD</name>
<reference evidence="2" key="2">
    <citation type="submission" date="2022-12" db="EMBL/GenBank/DDBJ databases">
        <authorList>
            <person name="Sun Q."/>
            <person name="Zhou Y."/>
        </authorList>
    </citation>
    <scope>NUCLEOTIDE SEQUENCE</scope>
    <source>
        <strain evidence="2">CGMCC 1.15034</strain>
    </source>
</reference>
<sequence length="61" mass="6696">MRLNDVSRVGSKQPNRGVSKAAIPVILAVFFILHFMAILSLQQSGTVKNDIEEQALGQSRD</sequence>
<dbReference type="EMBL" id="BMHC01000027">
    <property type="protein sequence ID" value="GGI32900.1"/>
    <property type="molecule type" value="Genomic_DNA"/>
</dbReference>
<proteinExistence type="predicted"/>
<organism evidence="2 3">
    <name type="scientific">Bradyrhizobium guangdongense</name>
    <dbReference type="NCBI Taxonomy" id="1325090"/>
    <lineage>
        <taxon>Bacteria</taxon>
        <taxon>Pseudomonadati</taxon>
        <taxon>Pseudomonadota</taxon>
        <taxon>Alphaproteobacteria</taxon>
        <taxon>Hyphomicrobiales</taxon>
        <taxon>Nitrobacteraceae</taxon>
        <taxon>Bradyrhizobium</taxon>
    </lineage>
</organism>
<feature type="transmembrane region" description="Helical" evidence="1">
    <location>
        <begin position="21"/>
        <end position="41"/>
    </location>
</feature>
<evidence type="ECO:0000256" key="1">
    <source>
        <dbReference type="SAM" id="Phobius"/>
    </source>
</evidence>
<evidence type="ECO:0000313" key="3">
    <source>
        <dbReference type="Proteomes" id="UP000625079"/>
    </source>
</evidence>
<comment type="caution">
    <text evidence="2">The sequence shown here is derived from an EMBL/GenBank/DDBJ whole genome shotgun (WGS) entry which is preliminary data.</text>
</comment>
<keyword evidence="1" id="KW-0812">Transmembrane</keyword>
<protein>
    <submittedName>
        <fullName evidence="2">Uncharacterized protein</fullName>
    </submittedName>
</protein>
<accession>A0AA88BC84</accession>
<dbReference type="Proteomes" id="UP000625079">
    <property type="component" value="Unassembled WGS sequence"/>
</dbReference>
<gene>
    <name evidence="2" type="ORF">GCM10010987_71710</name>
</gene>
<dbReference type="AlphaFoldDB" id="A0AA88BC84"/>
<keyword evidence="1" id="KW-0472">Membrane</keyword>
<keyword evidence="1" id="KW-1133">Transmembrane helix</keyword>
<reference evidence="2" key="1">
    <citation type="journal article" date="2014" name="Int. J. Syst. Evol. Microbiol.">
        <title>Complete genome sequence of Corynebacterium casei LMG S-19264T (=DSM 44701T), isolated from a smear-ripened cheese.</title>
        <authorList>
            <consortium name="US DOE Joint Genome Institute (JGI-PGF)"/>
            <person name="Walter F."/>
            <person name="Albersmeier A."/>
            <person name="Kalinowski J."/>
            <person name="Ruckert C."/>
        </authorList>
    </citation>
    <scope>NUCLEOTIDE SEQUENCE</scope>
    <source>
        <strain evidence="2">CGMCC 1.15034</strain>
    </source>
</reference>
<evidence type="ECO:0000313" key="2">
    <source>
        <dbReference type="EMBL" id="GGI32900.1"/>
    </source>
</evidence>
<dbReference type="RefSeq" id="WP_128965035.1">
    <property type="nucleotide sequence ID" value="NZ_BMHC01000027.1"/>
</dbReference>